<dbReference type="Pfam" id="PF00295">
    <property type="entry name" value="Glyco_hydro_28"/>
    <property type="match status" value="2"/>
</dbReference>
<comment type="function">
    <text evidence="11">May function in depolymerizing pectin during pollen development, germination, and tube growth. Acts as an exo-polygalacturonase.</text>
</comment>
<comment type="subcellular location">
    <subcellularLocation>
        <location evidence="1">Secreted</location>
        <location evidence="1">Cell wall</location>
    </subcellularLocation>
</comment>
<organism evidence="17 19">
    <name type="scientific">Vanilla planifolia</name>
    <name type="common">Vanilla</name>
    <dbReference type="NCBI Taxonomy" id="51239"/>
    <lineage>
        <taxon>Eukaryota</taxon>
        <taxon>Viridiplantae</taxon>
        <taxon>Streptophyta</taxon>
        <taxon>Embryophyta</taxon>
        <taxon>Tracheophyta</taxon>
        <taxon>Spermatophyta</taxon>
        <taxon>Magnoliopsida</taxon>
        <taxon>Liliopsida</taxon>
        <taxon>Asparagales</taxon>
        <taxon>Orchidaceae</taxon>
        <taxon>Vanilloideae</taxon>
        <taxon>Vanilleae</taxon>
        <taxon>Vanilla</taxon>
    </lineage>
</organism>
<evidence type="ECO:0000256" key="12">
    <source>
        <dbReference type="ARBA" id="ARBA00068298"/>
    </source>
</evidence>
<feature type="signal peptide" evidence="16">
    <location>
        <begin position="1"/>
        <end position="23"/>
    </location>
</feature>
<dbReference type="Proteomes" id="UP000639772">
    <property type="component" value="Chromosome 12"/>
</dbReference>
<dbReference type="GO" id="GO:0004650">
    <property type="term" value="F:polygalacturonase activity"/>
    <property type="evidence" value="ECO:0007669"/>
    <property type="project" value="InterPro"/>
</dbReference>
<evidence type="ECO:0000256" key="16">
    <source>
        <dbReference type="SAM" id="SignalP"/>
    </source>
</evidence>
<evidence type="ECO:0000256" key="1">
    <source>
        <dbReference type="ARBA" id="ARBA00004191"/>
    </source>
</evidence>
<evidence type="ECO:0000256" key="15">
    <source>
        <dbReference type="RuleBase" id="RU361169"/>
    </source>
</evidence>
<dbReference type="GO" id="GO:0071555">
    <property type="term" value="P:cell wall organization"/>
    <property type="evidence" value="ECO:0007669"/>
    <property type="project" value="UniProtKB-KW"/>
</dbReference>
<dbReference type="GO" id="GO:0047911">
    <property type="term" value="F:galacturan 1,4-alpha-galacturonidase activity"/>
    <property type="evidence" value="ECO:0007669"/>
    <property type="project" value="UniProtKB-EC"/>
</dbReference>
<sequence length="474" mass="50323">MAKNAVYSLLILITTTFISSVQAQASFNVVDYGAKSDGVSDSAGAFLAAWSEACRSRQPANVYVPPGTYYISTAGLVSAGTIVASPNFSADNKWISFLHVGGLRLTGGTIDGRGQELWACKKAGKSCPHGSTALIIDHSNNVVIDRINLVNSEMFHMAIQRSNDVTIRSSIVSAPGDSPNTDGIHIHNSNNIAIVNSTITTGDDCISMGPGVTNTWIENINCGPGHGISIGSLGQSSGVEAVENVTVRETTFTGTQNGLRIKTWAQRNVGYVRGIVYQNAVMNNVDNPIIIDQNYCPTDKDCPTQGSGIKISNVTFSNVRGTSATEVAIKLDCSPTNPCTEIVLDNIRLTHSGGVTAAKSFCRHASGTASGVPSKRISHNQNVQILFDPFLSCEKCSIGSLGSSSGQQGVDNVTVTVTVTGTTFTRTQNGQQIKTRAYLNEGYVMGIIYEDPIMNDVANPIIIDQKYCPGNVDK</sequence>
<evidence type="ECO:0000313" key="17">
    <source>
        <dbReference type="EMBL" id="KAG0458568.1"/>
    </source>
</evidence>
<evidence type="ECO:0000256" key="4">
    <source>
        <dbReference type="ARBA" id="ARBA00022525"/>
    </source>
</evidence>
<evidence type="ECO:0000256" key="8">
    <source>
        <dbReference type="ARBA" id="ARBA00038933"/>
    </source>
</evidence>
<keyword evidence="3" id="KW-0134">Cell wall</keyword>
<comment type="caution">
    <text evidence="17">The sequence shown here is derived from an EMBL/GenBank/DDBJ whole genome shotgun (WGS) entry which is preliminary data.</text>
</comment>
<evidence type="ECO:0000256" key="13">
    <source>
        <dbReference type="ARBA" id="ARBA00083621"/>
    </source>
</evidence>
<proteinExistence type="inferred from homology"/>
<dbReference type="InterPro" id="IPR011050">
    <property type="entry name" value="Pectin_lyase_fold/virulence"/>
</dbReference>
<evidence type="ECO:0000256" key="5">
    <source>
        <dbReference type="ARBA" id="ARBA00022801"/>
    </source>
</evidence>
<keyword evidence="19" id="KW-1185">Reference proteome</keyword>
<keyword evidence="16" id="KW-0732">Signal</keyword>
<dbReference type="FunFam" id="2.160.20.10:FF:000004">
    <property type="entry name" value="Pectin lyase-like superfamily protein"/>
    <property type="match status" value="1"/>
</dbReference>
<keyword evidence="4" id="KW-0964">Secreted</keyword>
<name>A0A835PWR0_VANPL</name>
<accession>A0A835PWR0</accession>
<evidence type="ECO:0000256" key="2">
    <source>
        <dbReference type="ARBA" id="ARBA00008834"/>
    </source>
</evidence>
<evidence type="ECO:0000256" key="11">
    <source>
        <dbReference type="ARBA" id="ARBA00057651"/>
    </source>
</evidence>
<evidence type="ECO:0000313" key="18">
    <source>
        <dbReference type="EMBL" id="KAG0460304.1"/>
    </source>
</evidence>
<feature type="active site" evidence="14">
    <location>
        <position position="226"/>
    </location>
</feature>
<evidence type="ECO:0000313" key="19">
    <source>
        <dbReference type="Proteomes" id="UP000636800"/>
    </source>
</evidence>
<comment type="catalytic activity">
    <reaction evidence="10">
        <text>[(1-&gt;4)-alpha-D-galacturonosyl](n) + H2O = alpha-D-galacturonate + [(1-&gt;4)-alpha-D-galacturonosyl](n-1)</text>
        <dbReference type="Rhea" id="RHEA:14117"/>
        <dbReference type="Rhea" id="RHEA-COMP:14570"/>
        <dbReference type="Rhea" id="RHEA-COMP:14572"/>
        <dbReference type="ChEBI" id="CHEBI:15377"/>
        <dbReference type="ChEBI" id="CHEBI:58658"/>
        <dbReference type="ChEBI" id="CHEBI:140523"/>
        <dbReference type="EC" id="3.2.1.67"/>
    </reaction>
</comment>
<dbReference type="InterPro" id="IPR000743">
    <property type="entry name" value="Glyco_hydro_28"/>
</dbReference>
<evidence type="ECO:0000256" key="9">
    <source>
        <dbReference type="ARBA" id="ARBA00043142"/>
    </source>
</evidence>
<dbReference type="SMART" id="SM00710">
    <property type="entry name" value="PbH1"/>
    <property type="match status" value="6"/>
</dbReference>
<dbReference type="EMBL" id="JADCNL010000012">
    <property type="protein sequence ID" value="KAG0458568.1"/>
    <property type="molecule type" value="Genomic_DNA"/>
</dbReference>
<keyword evidence="5 15" id="KW-0378">Hydrolase</keyword>
<dbReference type="SUPFAM" id="SSF51126">
    <property type="entry name" value="Pectin lyase-like"/>
    <property type="match status" value="2"/>
</dbReference>
<gene>
    <name evidence="18" type="ORF">HPP92_023432</name>
    <name evidence="17" type="ORF">HPP92_023725</name>
</gene>
<evidence type="ECO:0000256" key="6">
    <source>
        <dbReference type="ARBA" id="ARBA00023295"/>
    </source>
</evidence>
<dbReference type="Proteomes" id="UP000636800">
    <property type="component" value="Chromosome 12"/>
</dbReference>
<reference evidence="19 20" key="1">
    <citation type="journal article" date="2020" name="Nat. Food">
        <title>A phased Vanilla planifolia genome enables genetic improvement of flavour and production.</title>
        <authorList>
            <person name="Hasing T."/>
            <person name="Tang H."/>
            <person name="Brym M."/>
            <person name="Khazi F."/>
            <person name="Huang T."/>
            <person name="Chambers A.H."/>
        </authorList>
    </citation>
    <scope>NUCLEOTIDE SEQUENCE [LARGE SCALE GENOMIC DNA]</scope>
    <source>
        <tissue evidence="17">Leaf</tissue>
    </source>
</reference>
<evidence type="ECO:0000313" key="20">
    <source>
        <dbReference type="Proteomes" id="UP000639772"/>
    </source>
</evidence>
<evidence type="ECO:0000256" key="3">
    <source>
        <dbReference type="ARBA" id="ARBA00022512"/>
    </source>
</evidence>
<keyword evidence="6 15" id="KW-0326">Glycosidase</keyword>
<dbReference type="EC" id="3.2.1.67" evidence="8"/>
<dbReference type="InterPro" id="IPR012334">
    <property type="entry name" value="Pectin_lyas_fold"/>
</dbReference>
<dbReference type="EMBL" id="JADCNM010000012">
    <property type="protein sequence ID" value="KAG0460304.1"/>
    <property type="molecule type" value="Genomic_DNA"/>
</dbReference>
<keyword evidence="7" id="KW-0961">Cell wall biogenesis/degradation</keyword>
<evidence type="ECO:0000256" key="14">
    <source>
        <dbReference type="PROSITE-ProRule" id="PRU10052"/>
    </source>
</evidence>
<dbReference type="OrthoDB" id="187139at2759"/>
<dbReference type="GO" id="GO:0005975">
    <property type="term" value="P:carbohydrate metabolic process"/>
    <property type="evidence" value="ECO:0007669"/>
    <property type="project" value="InterPro"/>
</dbReference>
<dbReference type="PROSITE" id="PS00502">
    <property type="entry name" value="POLYGALACTURONASE"/>
    <property type="match status" value="1"/>
</dbReference>
<comment type="similarity">
    <text evidence="2 15">Belongs to the glycosyl hydrolase 28 family.</text>
</comment>
<feature type="chain" id="PRO_5036418083" description="Exopolygalacturonase" evidence="16">
    <location>
        <begin position="24"/>
        <end position="474"/>
    </location>
</feature>
<evidence type="ECO:0000256" key="10">
    <source>
        <dbReference type="ARBA" id="ARBA00048766"/>
    </source>
</evidence>
<dbReference type="AlphaFoldDB" id="A0A835PWR0"/>
<dbReference type="Gene3D" id="2.160.20.10">
    <property type="entry name" value="Single-stranded right-handed beta-helix, Pectin lyase-like"/>
    <property type="match status" value="2"/>
</dbReference>
<dbReference type="PANTHER" id="PTHR31375">
    <property type="match status" value="1"/>
</dbReference>
<protein>
    <recommendedName>
        <fullName evidence="12">Exopolygalacturonase</fullName>
        <ecNumber evidence="8">3.2.1.67</ecNumber>
    </recommendedName>
    <alternativeName>
        <fullName evidence="9">Galacturan 1,4-alpha-galacturonidase</fullName>
    </alternativeName>
    <alternativeName>
        <fullName evidence="13">Pectinase</fullName>
    </alternativeName>
</protein>
<dbReference type="InterPro" id="IPR006626">
    <property type="entry name" value="PbH1"/>
</dbReference>
<evidence type="ECO:0000256" key="7">
    <source>
        <dbReference type="ARBA" id="ARBA00023316"/>
    </source>
</evidence>